<dbReference type="Pfam" id="PF13672">
    <property type="entry name" value="PP2C_2"/>
    <property type="match status" value="1"/>
</dbReference>
<evidence type="ECO:0000313" key="6">
    <source>
        <dbReference type="Proteomes" id="UP000635565"/>
    </source>
</evidence>
<evidence type="ECO:0000256" key="2">
    <source>
        <dbReference type="SAM" id="MobiDB-lite"/>
    </source>
</evidence>
<organism evidence="5 6">
    <name type="scientific">Dictyobacter formicarum</name>
    <dbReference type="NCBI Taxonomy" id="2778368"/>
    <lineage>
        <taxon>Bacteria</taxon>
        <taxon>Bacillati</taxon>
        <taxon>Chloroflexota</taxon>
        <taxon>Ktedonobacteria</taxon>
        <taxon>Ktedonobacterales</taxon>
        <taxon>Dictyobacteraceae</taxon>
        <taxon>Dictyobacter</taxon>
    </lineage>
</organism>
<dbReference type="InterPro" id="IPR051550">
    <property type="entry name" value="SCF-Subunits/Alg-Epimerases"/>
</dbReference>
<dbReference type="InterPro" id="IPR036457">
    <property type="entry name" value="PPM-type-like_dom_sf"/>
</dbReference>
<dbReference type="PANTHER" id="PTHR22990">
    <property type="entry name" value="F-BOX ONLY PROTEIN"/>
    <property type="match status" value="1"/>
</dbReference>
<dbReference type="Pfam" id="PF13229">
    <property type="entry name" value="Beta_helix"/>
    <property type="match status" value="1"/>
</dbReference>
<dbReference type="SUPFAM" id="SSF51126">
    <property type="entry name" value="Pectin lyase-like"/>
    <property type="match status" value="1"/>
</dbReference>
<evidence type="ECO:0000259" key="4">
    <source>
        <dbReference type="Pfam" id="PF13672"/>
    </source>
</evidence>
<dbReference type="PANTHER" id="PTHR22990:SF15">
    <property type="entry name" value="F-BOX ONLY PROTEIN 10"/>
    <property type="match status" value="1"/>
</dbReference>
<feature type="region of interest" description="Disordered" evidence="2">
    <location>
        <begin position="295"/>
        <end position="327"/>
    </location>
</feature>
<keyword evidence="1" id="KW-0677">Repeat</keyword>
<dbReference type="SUPFAM" id="SSF81606">
    <property type="entry name" value="PP2C-like"/>
    <property type="match status" value="1"/>
</dbReference>
<sequence>MQDTHVSEWGIIEASVKGANHVHLNLPNQDAKQTLQQPDCSLIAVADGHGSKAYFRSERGAQLAVESAITEMEYLLNQLPPLTDLSQAMVDHLLKSSPIAIVERWHKHVEEDIRANPLPEGNDQHSYPFKPYGTTLLSVLATPSLIFYSQIGDGDILVVTEDGHVREPIPGDTRLFANETTSLSTKHAERDFRMALDEVGREQGGKSTPALIILATDGYRNSFNSEADFFKVATDILNLLRRQGPDYVQQHLESWLQTATDQGSGDDIAAIFLWNKRLLQPNRQATLAQDYWQASTGEKPVTPGSGAENTQRQSQEENDNTDASTMPDKLLLSNASFHHTSKKAGGGVETLFTSNVEPHRADKRTTLFVSQEPGTGYYASITEALKSASDGSTIIIHPGEYREQLSIERDVYIEAKEPGQVVIKSPVPCISCHAPNVHITGLRIHGQNQQDIRDQPAVSLGDGYSEFIKCDISSESQLIVGISAQNTSSLFSECTIHDSNALGFLLEESARCEVKQCKFQNNRETHIVLDAASELACDDSIFSTSGKHGIYIGKDCCLILTHCTIEKYADSGVCLRQNKDALLEDSILQEGLRIGLSIIKGHCMVRGGAIKNQQEYAIYVQQESTLRLNNVNVQHHHSDIPAMTALQQSTIHIEACDPVDVSDNWYFSDPSSQIDVQVNATPSHNID</sequence>
<dbReference type="InterPro" id="IPR001932">
    <property type="entry name" value="PPM-type_phosphatase-like_dom"/>
</dbReference>
<evidence type="ECO:0000259" key="3">
    <source>
        <dbReference type="Pfam" id="PF13229"/>
    </source>
</evidence>
<feature type="domain" description="Right handed beta helix" evidence="3">
    <location>
        <begin position="503"/>
        <end position="637"/>
    </location>
</feature>
<dbReference type="Gene3D" id="2.160.20.10">
    <property type="entry name" value="Single-stranded right-handed beta-helix, Pectin lyase-like"/>
    <property type="match status" value="1"/>
</dbReference>
<proteinExistence type="predicted"/>
<comment type="caution">
    <text evidence="5">The sequence shown here is derived from an EMBL/GenBank/DDBJ whole genome shotgun (WGS) entry which is preliminary data.</text>
</comment>
<dbReference type="InterPro" id="IPR012334">
    <property type="entry name" value="Pectin_lyas_fold"/>
</dbReference>
<dbReference type="InterPro" id="IPR039448">
    <property type="entry name" value="Beta_helix"/>
</dbReference>
<evidence type="ECO:0008006" key="7">
    <source>
        <dbReference type="Google" id="ProtNLM"/>
    </source>
</evidence>
<dbReference type="InterPro" id="IPR011050">
    <property type="entry name" value="Pectin_lyase_fold/virulence"/>
</dbReference>
<dbReference type="RefSeq" id="WP_201359966.1">
    <property type="nucleotide sequence ID" value="NZ_BNJJ01000001.1"/>
</dbReference>
<gene>
    <name evidence="5" type="ORF">KSZ_02790</name>
</gene>
<reference evidence="5 6" key="1">
    <citation type="journal article" date="2021" name="Int. J. Syst. Evol. Microbiol.">
        <title>Reticulibacter mediterranei gen. nov., sp. nov., within the new family Reticulibacteraceae fam. nov., and Ktedonospora formicarum gen. nov., sp. nov., Ktedonobacter robiniae sp. nov., Dictyobacter formicarum sp. nov. and Dictyobacter arantiisoli sp. nov., belonging to the class Ktedonobacteria.</title>
        <authorList>
            <person name="Yabe S."/>
            <person name="Zheng Y."/>
            <person name="Wang C.M."/>
            <person name="Sakai Y."/>
            <person name="Abe K."/>
            <person name="Yokota A."/>
            <person name="Donadio S."/>
            <person name="Cavaletti L."/>
            <person name="Monciardini P."/>
        </authorList>
    </citation>
    <scope>NUCLEOTIDE SEQUENCE [LARGE SCALE GENOMIC DNA]</scope>
    <source>
        <strain evidence="5 6">SOSP1-9</strain>
    </source>
</reference>
<dbReference type="Proteomes" id="UP000635565">
    <property type="component" value="Unassembled WGS sequence"/>
</dbReference>
<keyword evidence="6" id="KW-1185">Reference proteome</keyword>
<accession>A0ABQ3V8W9</accession>
<dbReference type="EMBL" id="BNJJ01000001">
    <property type="protein sequence ID" value="GHO82273.1"/>
    <property type="molecule type" value="Genomic_DNA"/>
</dbReference>
<feature type="domain" description="PPM-type phosphatase" evidence="4">
    <location>
        <begin position="18"/>
        <end position="257"/>
    </location>
</feature>
<evidence type="ECO:0000256" key="1">
    <source>
        <dbReference type="ARBA" id="ARBA00022737"/>
    </source>
</evidence>
<name>A0ABQ3V8W9_9CHLR</name>
<evidence type="ECO:0000313" key="5">
    <source>
        <dbReference type="EMBL" id="GHO82273.1"/>
    </source>
</evidence>
<dbReference type="Gene3D" id="3.60.40.10">
    <property type="entry name" value="PPM-type phosphatase domain"/>
    <property type="match status" value="1"/>
</dbReference>
<protein>
    <recommendedName>
        <fullName evidence="7">PPM-type phosphatase domain-containing protein</fullName>
    </recommendedName>
</protein>